<dbReference type="OMA" id="FWEFILH"/>
<accession>A0A268NXY8</accession>
<evidence type="ECO:0000313" key="2">
    <source>
        <dbReference type="Proteomes" id="UP000216207"/>
    </source>
</evidence>
<evidence type="ECO:0000313" key="1">
    <source>
        <dbReference type="EMBL" id="PAE88288.1"/>
    </source>
</evidence>
<name>A0A268NXY8_SHOCL</name>
<organism evidence="1 2">
    <name type="scientific">Shouchella clausii</name>
    <name type="common">Alkalihalobacillus clausii</name>
    <dbReference type="NCBI Taxonomy" id="79880"/>
    <lineage>
        <taxon>Bacteria</taxon>
        <taxon>Bacillati</taxon>
        <taxon>Bacillota</taxon>
        <taxon>Bacilli</taxon>
        <taxon>Bacillales</taxon>
        <taxon>Bacillaceae</taxon>
        <taxon>Shouchella</taxon>
    </lineage>
</organism>
<gene>
    <name evidence="1" type="ORF">CHH72_13490</name>
</gene>
<dbReference type="RefSeq" id="WP_011245584.1">
    <property type="nucleotide sequence ID" value="NZ_BOQQ01000007.1"/>
</dbReference>
<reference evidence="1 2" key="1">
    <citation type="submission" date="2017-07" db="EMBL/GenBank/DDBJ databases">
        <title>Isolation and whole genome analysis of endospore-forming bacteria from heroin.</title>
        <authorList>
            <person name="Kalinowski J."/>
            <person name="Ahrens B."/>
            <person name="Al-Dilaimi A."/>
            <person name="Winkler A."/>
            <person name="Wibberg D."/>
            <person name="Schleenbecker U."/>
            <person name="Ruckert C."/>
            <person name="Wolfel R."/>
            <person name="Grass G."/>
        </authorList>
    </citation>
    <scope>NUCLEOTIDE SEQUENCE [LARGE SCALE GENOMIC DNA]</scope>
    <source>
        <strain evidence="1 2">7539</strain>
    </source>
</reference>
<dbReference type="Proteomes" id="UP000216207">
    <property type="component" value="Unassembled WGS sequence"/>
</dbReference>
<sequence length="82" mass="9492">MAKEYQDYETILAAFDLKIKKSLYSTDPANREDLEQEIKLKIFEKMPVIENMNAPGFYEFVHGANMAAETKALYALKKDGRR</sequence>
<dbReference type="AlphaFoldDB" id="A0A268NXY8"/>
<comment type="caution">
    <text evidence="1">The sequence shown here is derived from an EMBL/GenBank/DDBJ whole genome shotgun (WGS) entry which is preliminary data.</text>
</comment>
<proteinExistence type="predicted"/>
<dbReference type="EMBL" id="NPCC01000017">
    <property type="protein sequence ID" value="PAE88288.1"/>
    <property type="molecule type" value="Genomic_DNA"/>
</dbReference>
<protein>
    <submittedName>
        <fullName evidence="1">Uncharacterized protein</fullName>
    </submittedName>
</protein>